<comment type="caution">
    <text evidence="2">The sequence shown here is derived from an EMBL/GenBank/DDBJ whole genome shotgun (WGS) entry which is preliminary data.</text>
</comment>
<reference evidence="2" key="1">
    <citation type="journal article" date="2023" name="Mol. Phylogenet. Evol.">
        <title>Genome-scale phylogeny and comparative genomics of the fungal order Sordariales.</title>
        <authorList>
            <person name="Hensen N."/>
            <person name="Bonometti L."/>
            <person name="Westerberg I."/>
            <person name="Brannstrom I.O."/>
            <person name="Guillou S."/>
            <person name="Cros-Aarteil S."/>
            <person name="Calhoun S."/>
            <person name="Haridas S."/>
            <person name="Kuo A."/>
            <person name="Mondo S."/>
            <person name="Pangilinan J."/>
            <person name="Riley R."/>
            <person name="LaButti K."/>
            <person name="Andreopoulos B."/>
            <person name="Lipzen A."/>
            <person name="Chen C."/>
            <person name="Yan M."/>
            <person name="Daum C."/>
            <person name="Ng V."/>
            <person name="Clum A."/>
            <person name="Steindorff A."/>
            <person name="Ohm R.A."/>
            <person name="Martin F."/>
            <person name="Silar P."/>
            <person name="Natvig D.O."/>
            <person name="Lalanne C."/>
            <person name="Gautier V."/>
            <person name="Ament-Velasquez S.L."/>
            <person name="Kruys A."/>
            <person name="Hutchinson M.I."/>
            <person name="Powell A.J."/>
            <person name="Barry K."/>
            <person name="Miller A.N."/>
            <person name="Grigoriev I.V."/>
            <person name="Debuchy R."/>
            <person name="Gladieux P."/>
            <person name="Hiltunen Thoren M."/>
            <person name="Johannesson H."/>
        </authorList>
    </citation>
    <scope>NUCLEOTIDE SEQUENCE</scope>
    <source>
        <strain evidence="2">CBS 532.94</strain>
    </source>
</reference>
<evidence type="ECO:0000256" key="1">
    <source>
        <dbReference type="SAM" id="MobiDB-lite"/>
    </source>
</evidence>
<organism evidence="2 3">
    <name type="scientific">Achaetomium macrosporum</name>
    <dbReference type="NCBI Taxonomy" id="79813"/>
    <lineage>
        <taxon>Eukaryota</taxon>
        <taxon>Fungi</taxon>
        <taxon>Dikarya</taxon>
        <taxon>Ascomycota</taxon>
        <taxon>Pezizomycotina</taxon>
        <taxon>Sordariomycetes</taxon>
        <taxon>Sordariomycetidae</taxon>
        <taxon>Sordariales</taxon>
        <taxon>Chaetomiaceae</taxon>
        <taxon>Achaetomium</taxon>
    </lineage>
</organism>
<keyword evidence="3" id="KW-1185">Reference proteome</keyword>
<dbReference type="Proteomes" id="UP001303760">
    <property type="component" value="Unassembled WGS sequence"/>
</dbReference>
<gene>
    <name evidence="2" type="ORF">C8A03DRAFT_31033</name>
</gene>
<name>A0AAN7CFJ8_9PEZI</name>
<protein>
    <submittedName>
        <fullName evidence="2">Uncharacterized protein</fullName>
    </submittedName>
</protein>
<feature type="region of interest" description="Disordered" evidence="1">
    <location>
        <begin position="1"/>
        <end position="20"/>
    </location>
</feature>
<accession>A0AAN7CFJ8</accession>
<evidence type="ECO:0000313" key="2">
    <source>
        <dbReference type="EMBL" id="KAK4240865.1"/>
    </source>
</evidence>
<proteinExistence type="predicted"/>
<reference evidence="2" key="2">
    <citation type="submission" date="2023-05" db="EMBL/GenBank/DDBJ databases">
        <authorList>
            <consortium name="Lawrence Berkeley National Laboratory"/>
            <person name="Steindorff A."/>
            <person name="Hensen N."/>
            <person name="Bonometti L."/>
            <person name="Westerberg I."/>
            <person name="Brannstrom I.O."/>
            <person name="Guillou S."/>
            <person name="Cros-Aarteil S."/>
            <person name="Calhoun S."/>
            <person name="Haridas S."/>
            <person name="Kuo A."/>
            <person name="Mondo S."/>
            <person name="Pangilinan J."/>
            <person name="Riley R."/>
            <person name="Labutti K."/>
            <person name="Andreopoulos B."/>
            <person name="Lipzen A."/>
            <person name="Chen C."/>
            <person name="Yanf M."/>
            <person name="Daum C."/>
            <person name="Ng V."/>
            <person name="Clum A."/>
            <person name="Ohm R."/>
            <person name="Martin F."/>
            <person name="Silar P."/>
            <person name="Natvig D."/>
            <person name="Lalanne C."/>
            <person name="Gautier V."/>
            <person name="Ament-Velasquez S.L."/>
            <person name="Kruys A."/>
            <person name="Hutchinson M.I."/>
            <person name="Powell A.J."/>
            <person name="Barry K."/>
            <person name="Miller A.N."/>
            <person name="Grigoriev I.V."/>
            <person name="Debuchy R."/>
            <person name="Gladieux P."/>
            <person name="Thoren M.H."/>
            <person name="Johannesson H."/>
        </authorList>
    </citation>
    <scope>NUCLEOTIDE SEQUENCE</scope>
    <source>
        <strain evidence="2">CBS 532.94</strain>
    </source>
</reference>
<dbReference type="EMBL" id="MU860032">
    <property type="protein sequence ID" value="KAK4240865.1"/>
    <property type="molecule type" value="Genomic_DNA"/>
</dbReference>
<sequence>MRPNEHHPLERNEGEEQQTHVETVWRQYQPLALLKSSLSFLSRCWRPEGDPDDQTSEHLAERKTKYMHTPTNAATSFLKTTTTRTMQRANEIL</sequence>
<dbReference type="AlphaFoldDB" id="A0AAN7CFJ8"/>
<evidence type="ECO:0000313" key="3">
    <source>
        <dbReference type="Proteomes" id="UP001303760"/>
    </source>
</evidence>
<feature type="compositionally biased region" description="Basic and acidic residues" evidence="1">
    <location>
        <begin position="1"/>
        <end position="19"/>
    </location>
</feature>